<dbReference type="Pfam" id="PF21023">
    <property type="entry name" value="DENR_N"/>
    <property type="match status" value="1"/>
</dbReference>
<name>A0AAX4K6C1_9TREE</name>
<dbReference type="GO" id="GO:0002188">
    <property type="term" value="P:translation reinitiation"/>
    <property type="evidence" value="ECO:0007669"/>
    <property type="project" value="TreeGrafter"/>
</dbReference>
<proteinExistence type="inferred from homology"/>
<comment type="similarity">
    <text evidence="1 4">Belongs to the DENR family.</text>
</comment>
<dbReference type="InterPro" id="IPR001950">
    <property type="entry name" value="SUI1"/>
</dbReference>
<dbReference type="CDD" id="cd11607">
    <property type="entry name" value="DENR_C"/>
    <property type="match status" value="1"/>
</dbReference>
<dbReference type="GO" id="GO:0005840">
    <property type="term" value="C:ribosome"/>
    <property type="evidence" value="ECO:0007669"/>
    <property type="project" value="UniProtKB-KW"/>
</dbReference>
<dbReference type="InterPro" id="IPR005873">
    <property type="entry name" value="DENR_eukaryotes"/>
</dbReference>
<dbReference type="PROSITE" id="PS50296">
    <property type="entry name" value="SUI1"/>
    <property type="match status" value="1"/>
</dbReference>
<evidence type="ECO:0000313" key="6">
    <source>
        <dbReference type="EMBL" id="WWC93156.1"/>
    </source>
</evidence>
<reference evidence="6 7" key="1">
    <citation type="submission" date="2024-01" db="EMBL/GenBank/DDBJ databases">
        <title>Comparative genomics of Cryptococcus and Kwoniella reveals pathogenesis evolution and contrasting modes of karyotype evolution via chromosome fusion or intercentromeric recombination.</title>
        <authorList>
            <person name="Coelho M.A."/>
            <person name="David-Palma M."/>
            <person name="Shea T."/>
            <person name="Bowers K."/>
            <person name="McGinley-Smith S."/>
            <person name="Mohammad A.W."/>
            <person name="Gnirke A."/>
            <person name="Yurkov A.M."/>
            <person name="Nowrousian M."/>
            <person name="Sun S."/>
            <person name="Cuomo C.A."/>
            <person name="Heitman J."/>
        </authorList>
    </citation>
    <scope>NUCLEOTIDE SEQUENCE [LARGE SCALE GENOMIC DNA]</scope>
    <source>
        <strain evidence="6 7">CBS 6074</strain>
    </source>
</reference>
<dbReference type="GeneID" id="91098791"/>
<evidence type="ECO:0000259" key="5">
    <source>
        <dbReference type="PROSITE" id="PS50296"/>
    </source>
</evidence>
<dbReference type="GO" id="GO:0003729">
    <property type="term" value="F:mRNA binding"/>
    <property type="evidence" value="ECO:0007669"/>
    <property type="project" value="TreeGrafter"/>
</dbReference>
<dbReference type="RefSeq" id="XP_066079918.1">
    <property type="nucleotide sequence ID" value="XM_066223821.1"/>
</dbReference>
<dbReference type="PANTHER" id="PTHR12789:SF0">
    <property type="entry name" value="DENSITY-REGULATED PROTEIN"/>
    <property type="match status" value="1"/>
</dbReference>
<dbReference type="Pfam" id="PF01253">
    <property type="entry name" value="SUI1"/>
    <property type="match status" value="1"/>
</dbReference>
<gene>
    <name evidence="6" type="ORF">L201_008123</name>
</gene>
<dbReference type="AlphaFoldDB" id="A0AAX4K6C1"/>
<keyword evidence="4" id="KW-0689">Ribosomal protein</keyword>
<dbReference type="InterPro" id="IPR048517">
    <property type="entry name" value="DENR_N"/>
</dbReference>
<dbReference type="GO" id="GO:0001731">
    <property type="term" value="P:formation of translation preinitiation complex"/>
    <property type="evidence" value="ECO:0007669"/>
    <property type="project" value="TreeGrafter"/>
</dbReference>
<organism evidence="6 7">
    <name type="scientific">Kwoniella dendrophila CBS 6074</name>
    <dbReference type="NCBI Taxonomy" id="1295534"/>
    <lineage>
        <taxon>Eukaryota</taxon>
        <taxon>Fungi</taxon>
        <taxon>Dikarya</taxon>
        <taxon>Basidiomycota</taxon>
        <taxon>Agaricomycotina</taxon>
        <taxon>Tremellomycetes</taxon>
        <taxon>Tremellales</taxon>
        <taxon>Cryptococcaceae</taxon>
        <taxon>Kwoniella</taxon>
    </lineage>
</organism>
<dbReference type="GO" id="GO:1990904">
    <property type="term" value="C:ribonucleoprotein complex"/>
    <property type="evidence" value="ECO:0007669"/>
    <property type="project" value="UniProtKB-KW"/>
</dbReference>
<keyword evidence="7" id="KW-1185">Reference proteome</keyword>
<dbReference type="Gene3D" id="3.30.780.10">
    <property type="entry name" value="SUI1-like domain"/>
    <property type="match status" value="1"/>
</dbReference>
<evidence type="ECO:0000313" key="7">
    <source>
        <dbReference type="Proteomes" id="UP001355207"/>
    </source>
</evidence>
<comment type="subunit">
    <text evidence="2 4">Interacts with the 40S ribosomal subunit.</text>
</comment>
<dbReference type="GO" id="GO:0005737">
    <property type="term" value="C:cytoplasm"/>
    <property type="evidence" value="ECO:0007669"/>
    <property type="project" value="UniProtKB-SubCell"/>
</dbReference>
<accession>A0AAX4K6C1</accession>
<dbReference type="PANTHER" id="PTHR12789">
    <property type="entry name" value="DENSITY-REGULATED PROTEIN HOMOLOG"/>
    <property type="match status" value="1"/>
</dbReference>
<dbReference type="SUPFAM" id="SSF55159">
    <property type="entry name" value="eIF1-like"/>
    <property type="match status" value="1"/>
</dbReference>
<dbReference type="EMBL" id="CP144108">
    <property type="protein sequence ID" value="WWC93156.1"/>
    <property type="molecule type" value="Genomic_DNA"/>
</dbReference>
<dbReference type="InterPro" id="IPR050318">
    <property type="entry name" value="DENR/SUI1_TIF"/>
</dbReference>
<comment type="subcellular location">
    <subcellularLocation>
        <location evidence="4">Cytoplasm</location>
    </subcellularLocation>
</comment>
<feature type="domain" description="SUI1" evidence="5">
    <location>
        <begin position="99"/>
        <end position="170"/>
    </location>
</feature>
<keyword evidence="4" id="KW-0963">Cytoplasm</keyword>
<evidence type="ECO:0000256" key="4">
    <source>
        <dbReference type="RuleBase" id="RU361273"/>
    </source>
</evidence>
<dbReference type="NCBIfam" id="TIGR01159">
    <property type="entry name" value="DRP1"/>
    <property type="match status" value="1"/>
</dbReference>
<keyword evidence="4" id="KW-0687">Ribonucleoprotein</keyword>
<dbReference type="InterPro" id="IPR046447">
    <property type="entry name" value="DENR_C"/>
</dbReference>
<evidence type="ECO:0000256" key="2">
    <source>
        <dbReference type="ARBA" id="ARBA00011742"/>
    </source>
</evidence>
<protein>
    <recommendedName>
        <fullName evidence="3 4">Translation machinery-associated protein 22</fullName>
    </recommendedName>
</protein>
<dbReference type="InterPro" id="IPR036877">
    <property type="entry name" value="SUI1_dom_sf"/>
</dbReference>
<evidence type="ECO:0000256" key="1">
    <source>
        <dbReference type="ARBA" id="ARBA00007514"/>
    </source>
</evidence>
<dbReference type="GO" id="GO:0003743">
    <property type="term" value="F:translation initiation factor activity"/>
    <property type="evidence" value="ECO:0007669"/>
    <property type="project" value="InterPro"/>
</dbReference>
<comment type="domain">
    <text evidence="4">The SUI1 domain may be involved in RNA binding.</text>
</comment>
<evidence type="ECO:0000256" key="3">
    <source>
        <dbReference type="ARBA" id="ARBA00020058"/>
    </source>
</evidence>
<dbReference type="Proteomes" id="UP001355207">
    <property type="component" value="Chromosome 11"/>
</dbReference>
<sequence>MTSVAGPSTKPITPHYCEICSLPTEYCEFGPSFSKCKTWLENEDKDEFERLWGEGNLVSRIGTLSIEKQEKLEADAVKAEKKAIKKAEAEANKKKETKIIIKRSERTKRKHQTHVQNLELFGIDLKKAAKLFAGKFATGSSVSKTPQGEEEIVIQGDVGDEIVEMLKAQVGVLKGAPADQVTRIEVKKKKAEDEAAA</sequence>